<dbReference type="PANTHER" id="PTHR43787:SF3">
    <property type="entry name" value="ARYLSULFATASE REGULATORY PROTEIN"/>
    <property type="match status" value="1"/>
</dbReference>
<keyword evidence="2" id="KW-0004">4Fe-4S</keyword>
<dbReference type="SUPFAM" id="SSF102114">
    <property type="entry name" value="Radical SAM enzymes"/>
    <property type="match status" value="1"/>
</dbReference>
<dbReference type="SFLD" id="SFLDG01384">
    <property type="entry name" value="thioether_bond_formation_requi"/>
    <property type="match status" value="1"/>
</dbReference>
<dbReference type="InterPro" id="IPR058240">
    <property type="entry name" value="rSAM_sf"/>
</dbReference>
<dbReference type="SFLD" id="SFLDS00029">
    <property type="entry name" value="Radical_SAM"/>
    <property type="match status" value="1"/>
</dbReference>
<organism evidence="8 9">
    <name type="scientific">Thomasclavelia spiroformis</name>
    <dbReference type="NCBI Taxonomy" id="29348"/>
    <lineage>
        <taxon>Bacteria</taxon>
        <taxon>Bacillati</taxon>
        <taxon>Bacillota</taxon>
        <taxon>Erysipelotrichia</taxon>
        <taxon>Erysipelotrichales</taxon>
        <taxon>Coprobacillaceae</taxon>
        <taxon>Thomasclavelia</taxon>
    </lineage>
</organism>
<comment type="cofactor">
    <cofactor evidence="1">
        <name>[4Fe-4S] cluster</name>
        <dbReference type="ChEBI" id="CHEBI:49883"/>
    </cofactor>
</comment>
<dbReference type="InterPro" id="IPR023867">
    <property type="entry name" value="Sulphatase_maturase_rSAM"/>
</dbReference>
<dbReference type="InterPro" id="IPR007197">
    <property type="entry name" value="rSAM"/>
</dbReference>
<dbReference type="Pfam" id="PF04055">
    <property type="entry name" value="Radical_SAM"/>
    <property type="match status" value="1"/>
</dbReference>
<dbReference type="GO" id="GO:0051539">
    <property type="term" value="F:4 iron, 4 sulfur cluster binding"/>
    <property type="evidence" value="ECO:0007669"/>
    <property type="project" value="UniProtKB-KW"/>
</dbReference>
<keyword evidence="3" id="KW-0949">S-adenosyl-L-methionine</keyword>
<keyword evidence="4" id="KW-0479">Metal-binding</keyword>
<evidence type="ECO:0000256" key="2">
    <source>
        <dbReference type="ARBA" id="ARBA00022485"/>
    </source>
</evidence>
<gene>
    <name evidence="8" type="ORF">B5E91_02340</name>
</gene>
<proteinExistence type="predicted"/>
<protein>
    <recommendedName>
        <fullName evidence="7">Radical SAM core domain-containing protein</fullName>
    </recommendedName>
</protein>
<evidence type="ECO:0000256" key="1">
    <source>
        <dbReference type="ARBA" id="ARBA00001966"/>
    </source>
</evidence>
<evidence type="ECO:0000313" key="8">
    <source>
        <dbReference type="EMBL" id="OUQ06139.1"/>
    </source>
</evidence>
<evidence type="ECO:0000259" key="7">
    <source>
        <dbReference type="PROSITE" id="PS51918"/>
    </source>
</evidence>
<name>A0A1Y4PY96_9FIRM</name>
<dbReference type="GO" id="GO:0046872">
    <property type="term" value="F:metal ion binding"/>
    <property type="evidence" value="ECO:0007669"/>
    <property type="project" value="UniProtKB-KW"/>
</dbReference>
<dbReference type="CDD" id="cd01335">
    <property type="entry name" value="Radical_SAM"/>
    <property type="match status" value="1"/>
</dbReference>
<dbReference type="Gene3D" id="3.20.20.70">
    <property type="entry name" value="Aldolase class I"/>
    <property type="match status" value="1"/>
</dbReference>
<dbReference type="PROSITE" id="PS51918">
    <property type="entry name" value="RADICAL_SAM"/>
    <property type="match status" value="1"/>
</dbReference>
<evidence type="ECO:0000256" key="3">
    <source>
        <dbReference type="ARBA" id="ARBA00022691"/>
    </source>
</evidence>
<dbReference type="InterPro" id="IPR013785">
    <property type="entry name" value="Aldolase_TIM"/>
</dbReference>
<dbReference type="InterPro" id="IPR023885">
    <property type="entry name" value="4Fe4S-binding_SPASM_dom"/>
</dbReference>
<comment type="caution">
    <text evidence="8">The sequence shown here is derived from an EMBL/GenBank/DDBJ whole genome shotgun (WGS) entry which is preliminary data.</text>
</comment>
<dbReference type="NCBIfam" id="TIGR04085">
    <property type="entry name" value="rSAM_more_4Fe4S"/>
    <property type="match status" value="1"/>
</dbReference>
<keyword evidence="5" id="KW-0408">Iron</keyword>
<dbReference type="EMBL" id="NFLB01000002">
    <property type="protein sequence ID" value="OUQ06139.1"/>
    <property type="molecule type" value="Genomic_DNA"/>
</dbReference>
<dbReference type="SFLD" id="SFLDG01067">
    <property type="entry name" value="SPASM/twitch_domain_containing"/>
    <property type="match status" value="1"/>
</dbReference>
<sequence length="382" mass="43814">MDISLLNDLKKGSFLIEEDIDELELVRYNISRSRFSTSTLSLTIAPTSDCNFRCIYCFQKDKHDHEYMSDELQTSIVNFVNKHANHIHTLNIIWYGGEPLLAFKIIESLSLNFLKICKQYNIEYNASMITNGYLLSRDVLTILKKIKVDFIQITIDGGPKVHDLKRPLADGSKTFEKILYNLYNGFDLLPKISLRINIDKSNQNEGKVVMDYLKKYSLCEKVTPYFGCIRDDNNCYDKEKCLNDNTFAKLEFDFAVSVKPNTIVKYPKSKFSFCCADNISSWVIGVDGSLYKCWSEIGDISKCVGNINNNENIVNKILLEYVMFDPTTKEPCKSCNILPICMGGCPFQRRSGKSLQCSNYKFILEQCLRNAINASKKKQKVK</sequence>
<evidence type="ECO:0000256" key="6">
    <source>
        <dbReference type="ARBA" id="ARBA00023014"/>
    </source>
</evidence>
<reference evidence="9" key="1">
    <citation type="submission" date="2017-04" db="EMBL/GenBank/DDBJ databases">
        <title>Function of individual gut microbiota members based on whole genome sequencing of pure cultures obtained from chicken caecum.</title>
        <authorList>
            <person name="Medvecky M."/>
            <person name="Cejkova D."/>
            <person name="Polansky O."/>
            <person name="Karasova D."/>
            <person name="Kubasova T."/>
            <person name="Cizek A."/>
            <person name="Rychlik I."/>
        </authorList>
    </citation>
    <scope>NUCLEOTIDE SEQUENCE [LARGE SCALE GENOMIC DNA]</scope>
    <source>
        <strain evidence="9">An149</strain>
    </source>
</reference>
<evidence type="ECO:0000313" key="9">
    <source>
        <dbReference type="Proteomes" id="UP000196258"/>
    </source>
</evidence>
<dbReference type="RefSeq" id="WP_087254598.1">
    <property type="nucleotide sequence ID" value="NZ_NFKY01000069.1"/>
</dbReference>
<evidence type="ECO:0000256" key="4">
    <source>
        <dbReference type="ARBA" id="ARBA00022723"/>
    </source>
</evidence>
<accession>A0A1Y4PY96</accession>
<dbReference type="GO" id="GO:0016491">
    <property type="term" value="F:oxidoreductase activity"/>
    <property type="evidence" value="ECO:0007669"/>
    <property type="project" value="InterPro"/>
</dbReference>
<dbReference type="Proteomes" id="UP000196258">
    <property type="component" value="Unassembled WGS sequence"/>
</dbReference>
<dbReference type="AlphaFoldDB" id="A0A1Y4PY96"/>
<keyword evidence="6" id="KW-0411">Iron-sulfur</keyword>
<dbReference type="UniPathway" id="UPA00782"/>
<dbReference type="PANTHER" id="PTHR43787">
    <property type="entry name" value="FEMO COFACTOR BIOSYNTHESIS PROTEIN NIFB-RELATED"/>
    <property type="match status" value="1"/>
</dbReference>
<evidence type="ECO:0000256" key="5">
    <source>
        <dbReference type="ARBA" id="ARBA00023004"/>
    </source>
</evidence>
<feature type="domain" description="Radical SAM core" evidence="7">
    <location>
        <begin position="34"/>
        <end position="267"/>
    </location>
</feature>
<dbReference type="SFLD" id="SFLDG01386">
    <property type="entry name" value="main_SPASM_domain-containing"/>
    <property type="match status" value="1"/>
</dbReference>